<comment type="catalytic activity">
    <reaction evidence="1 7">
        <text>a ribonucleoside 5'-phosphate + H2O = a ribonucleoside + phosphate</text>
        <dbReference type="Rhea" id="RHEA:12484"/>
        <dbReference type="ChEBI" id="CHEBI:15377"/>
        <dbReference type="ChEBI" id="CHEBI:18254"/>
        <dbReference type="ChEBI" id="CHEBI:43474"/>
        <dbReference type="ChEBI" id="CHEBI:58043"/>
        <dbReference type="EC" id="3.1.3.5"/>
    </reaction>
</comment>
<evidence type="ECO:0000313" key="10">
    <source>
        <dbReference type="Proteomes" id="UP001279642"/>
    </source>
</evidence>
<evidence type="ECO:0000256" key="7">
    <source>
        <dbReference type="HAMAP-Rule" id="MF_00060"/>
    </source>
</evidence>
<evidence type="ECO:0000256" key="1">
    <source>
        <dbReference type="ARBA" id="ARBA00000815"/>
    </source>
</evidence>
<dbReference type="InterPro" id="IPR002828">
    <property type="entry name" value="SurE-like_Pase/nucleotidase"/>
</dbReference>
<organism evidence="9 10">
    <name type="scientific">Dongia soli</name>
    <dbReference type="NCBI Taxonomy" id="600628"/>
    <lineage>
        <taxon>Bacteria</taxon>
        <taxon>Pseudomonadati</taxon>
        <taxon>Pseudomonadota</taxon>
        <taxon>Alphaproteobacteria</taxon>
        <taxon>Rhodospirillales</taxon>
        <taxon>Dongiaceae</taxon>
        <taxon>Dongia</taxon>
    </lineage>
</organism>
<feature type="binding site" evidence="7">
    <location>
        <position position="103"/>
    </location>
    <ligand>
        <name>a divalent metal cation</name>
        <dbReference type="ChEBI" id="CHEBI:60240"/>
    </ligand>
</feature>
<evidence type="ECO:0000256" key="2">
    <source>
        <dbReference type="ARBA" id="ARBA00011062"/>
    </source>
</evidence>
<evidence type="ECO:0000256" key="6">
    <source>
        <dbReference type="ARBA" id="ARBA00022801"/>
    </source>
</evidence>
<dbReference type="Proteomes" id="UP001279642">
    <property type="component" value="Unassembled WGS sequence"/>
</dbReference>
<protein>
    <recommendedName>
        <fullName evidence="7">5'-nucleotidase SurE</fullName>
        <ecNumber evidence="7">3.1.3.5</ecNumber>
    </recommendedName>
    <alternativeName>
        <fullName evidence="7">Nucleoside 5'-monophosphate phosphohydrolase</fullName>
    </alternativeName>
</protein>
<accession>A0ABU5EFC0</accession>
<keyword evidence="10" id="KW-1185">Reference proteome</keyword>
<gene>
    <name evidence="7 9" type="primary">surE</name>
    <name evidence="9" type="ORF">SMD27_19835</name>
</gene>
<feature type="domain" description="Survival protein SurE-like phosphatase/nucleotidase" evidence="8">
    <location>
        <begin position="13"/>
        <end position="193"/>
    </location>
</feature>
<dbReference type="Gene3D" id="3.40.1210.10">
    <property type="entry name" value="Survival protein SurE-like phosphatase/nucleotidase"/>
    <property type="match status" value="1"/>
</dbReference>
<dbReference type="HAMAP" id="MF_00060">
    <property type="entry name" value="SurE"/>
    <property type="match status" value="1"/>
</dbReference>
<comment type="cofactor">
    <cofactor evidence="7">
        <name>a divalent metal cation</name>
        <dbReference type="ChEBI" id="CHEBI:60240"/>
    </cofactor>
    <text evidence="7">Binds 1 divalent metal cation per subunit.</text>
</comment>
<dbReference type="InterPro" id="IPR030048">
    <property type="entry name" value="SurE"/>
</dbReference>
<evidence type="ECO:0000256" key="4">
    <source>
        <dbReference type="ARBA" id="ARBA00022723"/>
    </source>
</evidence>
<dbReference type="PANTHER" id="PTHR30457:SF12">
    <property type="entry name" value="5'_3'-NUCLEOTIDASE SURE"/>
    <property type="match status" value="1"/>
</dbReference>
<evidence type="ECO:0000256" key="3">
    <source>
        <dbReference type="ARBA" id="ARBA00022490"/>
    </source>
</evidence>
<dbReference type="SUPFAM" id="SSF64167">
    <property type="entry name" value="SurE-like"/>
    <property type="match status" value="1"/>
</dbReference>
<proteinExistence type="inferred from homology"/>
<dbReference type="GO" id="GO:0008254">
    <property type="term" value="F:3'-nucleotidase activity"/>
    <property type="evidence" value="ECO:0007669"/>
    <property type="project" value="UniProtKB-EC"/>
</dbReference>
<reference evidence="9 10" key="1">
    <citation type="journal article" date="2016" name="Antonie Van Leeuwenhoek">
        <title>Dongia soli sp. nov., isolated from soil from Dokdo, Korea.</title>
        <authorList>
            <person name="Kim D.U."/>
            <person name="Lee H."/>
            <person name="Kim H."/>
            <person name="Kim S.G."/>
            <person name="Ka J.O."/>
        </authorList>
    </citation>
    <scope>NUCLEOTIDE SEQUENCE [LARGE SCALE GENOMIC DNA]</scope>
    <source>
        <strain evidence="9 10">D78</strain>
    </source>
</reference>
<dbReference type="EC" id="3.1.3.5" evidence="7"/>
<dbReference type="PANTHER" id="PTHR30457">
    <property type="entry name" value="5'-NUCLEOTIDASE SURE"/>
    <property type="match status" value="1"/>
</dbReference>
<keyword evidence="5 7" id="KW-0547">Nucleotide-binding</keyword>
<dbReference type="Pfam" id="PF01975">
    <property type="entry name" value="SurE"/>
    <property type="match status" value="1"/>
</dbReference>
<feature type="binding site" evidence="7">
    <location>
        <position position="18"/>
    </location>
    <ligand>
        <name>a divalent metal cation</name>
        <dbReference type="ChEBI" id="CHEBI:60240"/>
    </ligand>
</feature>
<comment type="caution">
    <text evidence="9">The sequence shown here is derived from an EMBL/GenBank/DDBJ whole genome shotgun (WGS) entry which is preliminary data.</text>
</comment>
<dbReference type="RefSeq" id="WP_320510172.1">
    <property type="nucleotide sequence ID" value="NZ_JAXCLW010000007.1"/>
</dbReference>
<sequence length="283" mass="30528">MLKAPLNLKKARILISNDDGIHAPGLKVLEKVARALCDDVWVVAPESDNSGASHSFTVRRPLSVHRLGPQRFAVAGTPTDCALVAINHLMTDRKPDLVLSGVNRGANQGEDVIYSGTVAVAMEAAMMNIPAIAMSQVRHGNNIPWQTAETFGETVVRRLTSVDWPAGVLMNVNFPCVAPDQVKGIDVGGQGRRVSDLQVVAGKDPFDRDVLWIGDFPDDETEGEDTDLAITAADKIAVTPLHFDLTHRVTAKRLEAVMGPLKVKAPAKAKTPAKAKSPRRKTR</sequence>
<comment type="subcellular location">
    <subcellularLocation>
        <location evidence="7">Cytoplasm</location>
    </subcellularLocation>
</comment>
<comment type="function">
    <text evidence="7">Nucleotidase that shows phosphatase activity on nucleoside 5'-monophosphates.</text>
</comment>
<keyword evidence="3 7" id="KW-0963">Cytoplasm</keyword>
<feature type="binding site" evidence="7">
    <location>
        <position position="50"/>
    </location>
    <ligand>
        <name>a divalent metal cation</name>
        <dbReference type="ChEBI" id="CHEBI:60240"/>
    </ligand>
</feature>
<dbReference type="NCBIfam" id="NF001490">
    <property type="entry name" value="PRK00346.1-4"/>
    <property type="match status" value="1"/>
</dbReference>
<evidence type="ECO:0000256" key="5">
    <source>
        <dbReference type="ARBA" id="ARBA00022741"/>
    </source>
</evidence>
<evidence type="ECO:0000259" key="8">
    <source>
        <dbReference type="Pfam" id="PF01975"/>
    </source>
</evidence>
<keyword evidence="4 7" id="KW-0479">Metal-binding</keyword>
<evidence type="ECO:0000313" key="9">
    <source>
        <dbReference type="EMBL" id="MDY0885104.1"/>
    </source>
</evidence>
<feature type="binding site" evidence="7">
    <location>
        <position position="19"/>
    </location>
    <ligand>
        <name>a divalent metal cation</name>
        <dbReference type="ChEBI" id="CHEBI:60240"/>
    </ligand>
</feature>
<dbReference type="EMBL" id="JAXCLW010000007">
    <property type="protein sequence ID" value="MDY0885104.1"/>
    <property type="molecule type" value="Genomic_DNA"/>
</dbReference>
<name>A0ABU5EFC0_9PROT</name>
<keyword evidence="6 7" id="KW-0378">Hydrolase</keyword>
<dbReference type="NCBIfam" id="TIGR00087">
    <property type="entry name" value="surE"/>
    <property type="match status" value="1"/>
</dbReference>
<comment type="similarity">
    <text evidence="2 7">Belongs to the SurE nucleotidase family.</text>
</comment>
<dbReference type="InterPro" id="IPR036523">
    <property type="entry name" value="SurE-like_sf"/>
</dbReference>